<gene>
    <name evidence="1" type="ORF">M422DRAFT_270882</name>
</gene>
<proteinExistence type="predicted"/>
<dbReference type="OrthoDB" id="5987198at2759"/>
<protein>
    <submittedName>
        <fullName evidence="1">Uncharacterized protein</fullName>
    </submittedName>
</protein>
<evidence type="ECO:0000313" key="1">
    <source>
        <dbReference type="EMBL" id="KIJ27875.1"/>
    </source>
</evidence>
<dbReference type="HOGENOM" id="CLU_1714457_0_0_1"/>
<reference evidence="1 2" key="1">
    <citation type="submission" date="2014-06" db="EMBL/GenBank/DDBJ databases">
        <title>Evolutionary Origins and Diversification of the Mycorrhizal Mutualists.</title>
        <authorList>
            <consortium name="DOE Joint Genome Institute"/>
            <consortium name="Mycorrhizal Genomics Consortium"/>
            <person name="Kohler A."/>
            <person name="Kuo A."/>
            <person name="Nagy L.G."/>
            <person name="Floudas D."/>
            <person name="Copeland A."/>
            <person name="Barry K.W."/>
            <person name="Cichocki N."/>
            <person name="Veneault-Fourrey C."/>
            <person name="LaButti K."/>
            <person name="Lindquist E.A."/>
            <person name="Lipzen A."/>
            <person name="Lundell T."/>
            <person name="Morin E."/>
            <person name="Murat C."/>
            <person name="Riley R."/>
            <person name="Ohm R."/>
            <person name="Sun H."/>
            <person name="Tunlid A."/>
            <person name="Henrissat B."/>
            <person name="Grigoriev I.V."/>
            <person name="Hibbett D.S."/>
            <person name="Martin F."/>
        </authorList>
    </citation>
    <scope>NUCLEOTIDE SEQUENCE [LARGE SCALE GENOMIC DNA]</scope>
    <source>
        <strain evidence="1 2">SS14</strain>
    </source>
</reference>
<sequence length="153" mass="17799">MDATRISDNTTVMRKRVWKRSGVMVLNLNKLFRDEEYTCDPASHCSSYTELVEVPGYDGLFVMVMPFLRPYHNPEDLHAENIMMDASDLYPEGFHPIDISRSRDYKGKAKQHFTSSEKRPNYYINDLVSRSNITAFPQFMTSQSRVETSLPEF</sequence>
<dbReference type="EMBL" id="KN837321">
    <property type="protein sequence ID" value="KIJ27875.1"/>
    <property type="molecule type" value="Genomic_DNA"/>
</dbReference>
<name>A0A0C9URK6_SPHS4</name>
<dbReference type="Proteomes" id="UP000054279">
    <property type="component" value="Unassembled WGS sequence"/>
</dbReference>
<dbReference type="AlphaFoldDB" id="A0A0C9URK6"/>
<keyword evidence="2" id="KW-1185">Reference proteome</keyword>
<evidence type="ECO:0000313" key="2">
    <source>
        <dbReference type="Proteomes" id="UP000054279"/>
    </source>
</evidence>
<accession>A0A0C9URK6</accession>
<organism evidence="1 2">
    <name type="scientific">Sphaerobolus stellatus (strain SS14)</name>
    <dbReference type="NCBI Taxonomy" id="990650"/>
    <lineage>
        <taxon>Eukaryota</taxon>
        <taxon>Fungi</taxon>
        <taxon>Dikarya</taxon>
        <taxon>Basidiomycota</taxon>
        <taxon>Agaricomycotina</taxon>
        <taxon>Agaricomycetes</taxon>
        <taxon>Phallomycetidae</taxon>
        <taxon>Geastrales</taxon>
        <taxon>Sphaerobolaceae</taxon>
        <taxon>Sphaerobolus</taxon>
    </lineage>
</organism>